<dbReference type="GO" id="GO:0005634">
    <property type="term" value="C:nucleus"/>
    <property type="evidence" value="ECO:0007669"/>
    <property type="project" value="TreeGrafter"/>
</dbReference>
<dbReference type="PANTHER" id="PTHR47658:SF2">
    <property type="entry name" value="HMG-BOX (HIGH MOBILITY GROUP) DNA-BINDING FAMILY PROTEIN"/>
    <property type="match status" value="1"/>
</dbReference>
<dbReference type="EMBL" id="JABCRI010000011">
    <property type="protein sequence ID" value="KAF8397138.1"/>
    <property type="molecule type" value="Genomic_DNA"/>
</dbReference>
<dbReference type="Proteomes" id="UP000655225">
    <property type="component" value="Unassembled WGS sequence"/>
</dbReference>
<dbReference type="GO" id="GO:0003677">
    <property type="term" value="F:DNA binding"/>
    <property type="evidence" value="ECO:0007669"/>
    <property type="project" value="TreeGrafter"/>
</dbReference>
<dbReference type="OMA" id="IMSIKER"/>
<dbReference type="AlphaFoldDB" id="A0A835DB52"/>
<reference evidence="1 2" key="1">
    <citation type="submission" date="2020-04" db="EMBL/GenBank/DDBJ databases">
        <title>Plant Genome Project.</title>
        <authorList>
            <person name="Zhang R.-G."/>
        </authorList>
    </citation>
    <scope>NUCLEOTIDE SEQUENCE [LARGE SCALE GENOMIC DNA]</scope>
    <source>
        <strain evidence="1">YNK0</strain>
        <tissue evidence="1">Leaf</tissue>
    </source>
</reference>
<sequence length="105" mass="12405">MANLPRTRKRVLAIRRAPDGSAFRKWESFRKIHKNEEDQIDIDRNGFNTWKIMSIKERHHYFFEASKVNFAYEEALRKEVDDSSVVDDEADSAMVGKFDKRIKGL</sequence>
<dbReference type="PANTHER" id="PTHR47658">
    <property type="entry name" value="HIGH MOBILITY GROUP B PROTEIN 12-RELATED"/>
    <property type="match status" value="1"/>
</dbReference>
<keyword evidence="2" id="KW-1185">Reference proteome</keyword>
<evidence type="ECO:0000313" key="1">
    <source>
        <dbReference type="EMBL" id="KAF8397138.1"/>
    </source>
</evidence>
<comment type="caution">
    <text evidence="1">The sequence shown here is derived from an EMBL/GenBank/DDBJ whole genome shotgun (WGS) entry which is preliminary data.</text>
</comment>
<organism evidence="1 2">
    <name type="scientific">Tetracentron sinense</name>
    <name type="common">Spur-leaf</name>
    <dbReference type="NCBI Taxonomy" id="13715"/>
    <lineage>
        <taxon>Eukaryota</taxon>
        <taxon>Viridiplantae</taxon>
        <taxon>Streptophyta</taxon>
        <taxon>Embryophyta</taxon>
        <taxon>Tracheophyta</taxon>
        <taxon>Spermatophyta</taxon>
        <taxon>Magnoliopsida</taxon>
        <taxon>Trochodendrales</taxon>
        <taxon>Trochodendraceae</taxon>
        <taxon>Tetracentron</taxon>
    </lineage>
</organism>
<evidence type="ECO:0000313" key="2">
    <source>
        <dbReference type="Proteomes" id="UP000655225"/>
    </source>
</evidence>
<dbReference type="GO" id="GO:0010197">
    <property type="term" value="P:polar nucleus fusion"/>
    <property type="evidence" value="ECO:0007669"/>
    <property type="project" value="TreeGrafter"/>
</dbReference>
<gene>
    <name evidence="1" type="ORF">HHK36_016045</name>
</gene>
<accession>A0A835DB52</accession>
<proteinExistence type="predicted"/>
<protein>
    <submittedName>
        <fullName evidence="1">Uncharacterized protein</fullName>
    </submittedName>
</protein>
<name>A0A835DB52_TETSI</name>
<dbReference type="OrthoDB" id="1919336at2759"/>